<reference evidence="3 5" key="2">
    <citation type="submission" date="2016-10" db="EMBL/GenBank/DDBJ databases">
        <authorList>
            <person name="Varghese N."/>
            <person name="Submissions S."/>
        </authorList>
    </citation>
    <scope>NUCLEOTIDE SEQUENCE [LARGE SCALE GENOMIC DNA]</scope>
    <source>
        <strain evidence="3 5">CGMCC 1.7071</strain>
    </source>
</reference>
<proteinExistence type="predicted"/>
<reference evidence="2" key="3">
    <citation type="submission" date="2016-10" db="EMBL/GenBank/DDBJ databases">
        <authorList>
            <person name="de Groot N.N."/>
        </authorList>
    </citation>
    <scope>NUCLEOTIDE SEQUENCE [LARGE SCALE GENOMIC DNA]</scope>
    <source>
        <strain evidence="2">CCBAU85039</strain>
    </source>
</reference>
<dbReference type="EMBL" id="FOCV01000062">
    <property type="protein sequence ID" value="SEP25865.1"/>
    <property type="molecule type" value="Genomic_DNA"/>
</dbReference>
<dbReference type="STRING" id="501024.RTCCBAU85039_6480"/>
<protein>
    <submittedName>
        <fullName evidence="2">Bacteriocin biosynthesis docking scaffold, SagD family</fullName>
    </submittedName>
    <submittedName>
        <fullName evidence="3">Thiazole/oxazole-forming peptide maturase, SagD family component</fullName>
    </submittedName>
</protein>
<evidence type="ECO:0000313" key="2">
    <source>
        <dbReference type="EMBL" id="SEI20821.1"/>
    </source>
</evidence>
<organism evidence="2 4">
    <name type="scientific">Rhizobium tibeticum</name>
    <dbReference type="NCBI Taxonomy" id="501024"/>
    <lineage>
        <taxon>Bacteria</taxon>
        <taxon>Pseudomonadati</taxon>
        <taxon>Pseudomonadota</taxon>
        <taxon>Alphaproteobacteria</taxon>
        <taxon>Hyphomicrobiales</taxon>
        <taxon>Rhizobiaceae</taxon>
        <taxon>Rhizobium/Agrobacterium group</taxon>
        <taxon>Rhizobium</taxon>
    </lineage>
</organism>
<dbReference type="InterPro" id="IPR003776">
    <property type="entry name" value="YcaO-like_dom"/>
</dbReference>
<reference evidence="4" key="1">
    <citation type="submission" date="2016-10" db="EMBL/GenBank/DDBJ databases">
        <authorList>
            <person name="Wibberg D."/>
        </authorList>
    </citation>
    <scope>NUCLEOTIDE SEQUENCE [LARGE SCALE GENOMIC DNA]</scope>
</reference>
<dbReference type="PANTHER" id="PTHR37809">
    <property type="entry name" value="RIBOSOMAL PROTEIN S12 METHYLTHIOTRANSFERASE ACCESSORY FACTOR YCAO"/>
    <property type="match status" value="1"/>
</dbReference>
<dbReference type="PROSITE" id="PS51664">
    <property type="entry name" value="YCAO"/>
    <property type="match status" value="1"/>
</dbReference>
<keyword evidence="5" id="KW-1185">Reference proteome</keyword>
<dbReference type="EMBL" id="FNXB01000076">
    <property type="protein sequence ID" value="SEI20821.1"/>
    <property type="molecule type" value="Genomic_DNA"/>
</dbReference>
<evidence type="ECO:0000313" key="4">
    <source>
        <dbReference type="Proteomes" id="UP000183063"/>
    </source>
</evidence>
<dbReference type="Pfam" id="PF02624">
    <property type="entry name" value="YcaO"/>
    <property type="match status" value="1"/>
</dbReference>
<sequence>MSALFPQRCPGPDFVLKYIAEVLGPSFSVKTLRMPGDLAAYHNLLIQGHNRLRSPVNASGFSTERNLAVLKALGEFIERYSLLCPPAPQMLRRGTRHDLPGQALDMAAMPLFSENQCARKDFPWTGFTDSTYDWIEAYNLIDNTPVYVPVDLLLLHKPSHISLMGSTGAAAHRNETQALISAILELVERDALSIIWETQAITPCIPNSASYLLKETLQTIKQLGKANQDVILRDMTTDLGIPVAACVILDRARRRPCLALGAGAALSHSEACQKALDEATAVWLWMRDEHKKSATIFENILPLACNAVEPMWQAVLYGFQEMLPAAYILTEPTLPPKEVSEAEPGLSHSQYLERLKGSLAKNRISLYYRSILPQEFKELGWVAIRAIAPSLVPLAFGNQCRPLGHPRLLTVPKTRNWAESPRKANVHHAPIPLP</sequence>
<evidence type="ECO:0000313" key="5">
    <source>
        <dbReference type="Proteomes" id="UP000198939"/>
    </source>
</evidence>
<accession>A0A1H8WDY3</accession>
<dbReference type="PANTHER" id="PTHR37809:SF1">
    <property type="entry name" value="RIBOSOMAL PROTEIN S12 METHYLTHIOTRANSFERASE ACCESSORY FACTOR YCAO"/>
    <property type="match status" value="1"/>
</dbReference>
<evidence type="ECO:0000259" key="1">
    <source>
        <dbReference type="PROSITE" id="PS51664"/>
    </source>
</evidence>
<gene>
    <name evidence="2" type="ORF">RTCCBAU85039_6480</name>
    <name evidence="3" type="ORF">SAMN05216228_106217</name>
</gene>
<dbReference type="Gene3D" id="3.30.1330.230">
    <property type="match status" value="1"/>
</dbReference>
<feature type="domain" description="YcaO" evidence="1">
    <location>
        <begin position="58"/>
        <end position="434"/>
    </location>
</feature>
<evidence type="ECO:0000313" key="3">
    <source>
        <dbReference type="EMBL" id="SEP25865.1"/>
    </source>
</evidence>
<dbReference type="OrthoDB" id="8380375at2"/>
<name>A0A1H8WDY3_9HYPH</name>
<dbReference type="Proteomes" id="UP000183063">
    <property type="component" value="Unassembled WGS sequence"/>
</dbReference>
<dbReference type="AlphaFoldDB" id="A0A1H8WDY3"/>
<dbReference type="Proteomes" id="UP000198939">
    <property type="component" value="Unassembled WGS sequence"/>
</dbReference>